<name>A0AAF3JBD7_9BILA</name>
<keyword evidence="11" id="KW-0106">Calcium</keyword>
<keyword evidence="3" id="KW-0813">Transport</keyword>
<keyword evidence="9" id="KW-0999">Mitochondrion inner membrane</keyword>
<evidence type="ECO:0000256" key="11">
    <source>
        <dbReference type="ARBA" id="ARBA00022837"/>
    </source>
</evidence>
<dbReference type="Gene3D" id="6.10.140.2220">
    <property type="match status" value="1"/>
</dbReference>
<keyword evidence="4" id="KW-0109">Calcium transport</keyword>
<keyword evidence="15" id="KW-0472">Membrane</keyword>
<dbReference type="SUPFAM" id="SSF82199">
    <property type="entry name" value="SET domain"/>
    <property type="match status" value="1"/>
</dbReference>
<dbReference type="Gene3D" id="1.25.40.10">
    <property type="entry name" value="Tetratricopeptide repeat domain"/>
    <property type="match status" value="1"/>
</dbReference>
<keyword evidence="5" id="KW-0107">Calcium channel</keyword>
<comment type="similarity">
    <text evidence="2">Belongs to the MCU (TC 1.A.77) family.</text>
</comment>
<feature type="coiled-coil region" evidence="19">
    <location>
        <begin position="652"/>
        <end position="686"/>
    </location>
</feature>
<evidence type="ECO:0000256" key="9">
    <source>
        <dbReference type="ARBA" id="ARBA00022792"/>
    </source>
</evidence>
<keyword evidence="19" id="KW-0175">Coiled coil</keyword>
<keyword evidence="14" id="KW-0496">Mitochondrion</keyword>
<evidence type="ECO:0000256" key="1">
    <source>
        <dbReference type="ARBA" id="ARBA00004448"/>
    </source>
</evidence>
<evidence type="ECO:0000256" key="2">
    <source>
        <dbReference type="ARBA" id="ARBA00005653"/>
    </source>
</evidence>
<evidence type="ECO:0000256" key="4">
    <source>
        <dbReference type="ARBA" id="ARBA00022568"/>
    </source>
</evidence>
<evidence type="ECO:0000313" key="21">
    <source>
        <dbReference type="Proteomes" id="UP000887575"/>
    </source>
</evidence>
<evidence type="ECO:0000256" key="19">
    <source>
        <dbReference type="SAM" id="Coils"/>
    </source>
</evidence>
<evidence type="ECO:0000256" key="13">
    <source>
        <dbReference type="ARBA" id="ARBA00023065"/>
    </source>
</evidence>
<dbReference type="Pfam" id="PF01753">
    <property type="entry name" value="zf-MYND"/>
    <property type="match status" value="1"/>
</dbReference>
<keyword evidence="8 18" id="KW-0863">Zinc-finger</keyword>
<keyword evidence="7" id="KW-0479">Metal-binding</keyword>
<keyword evidence="10" id="KW-0862">Zinc</keyword>
<evidence type="ECO:0000256" key="10">
    <source>
        <dbReference type="ARBA" id="ARBA00022833"/>
    </source>
</evidence>
<dbReference type="InterPro" id="IPR006769">
    <property type="entry name" value="MCU_C"/>
</dbReference>
<evidence type="ECO:0000256" key="15">
    <source>
        <dbReference type="ARBA" id="ARBA00023136"/>
    </source>
</evidence>
<evidence type="ECO:0000256" key="8">
    <source>
        <dbReference type="ARBA" id="ARBA00022771"/>
    </source>
</evidence>
<dbReference type="InterPro" id="IPR039055">
    <property type="entry name" value="MCU_fam"/>
</dbReference>
<dbReference type="PANTHER" id="PTHR13462:SF10">
    <property type="entry name" value="CALCIUM UNIPORTER PROTEIN, MITOCHONDRIAL"/>
    <property type="match status" value="1"/>
</dbReference>
<protein>
    <recommendedName>
        <fullName evidence="20">MYND-type domain-containing protein</fullName>
    </recommendedName>
</protein>
<evidence type="ECO:0000256" key="5">
    <source>
        <dbReference type="ARBA" id="ARBA00022673"/>
    </source>
</evidence>
<keyword evidence="21" id="KW-1185">Reference proteome</keyword>
<evidence type="ECO:0000256" key="6">
    <source>
        <dbReference type="ARBA" id="ARBA00022692"/>
    </source>
</evidence>
<dbReference type="InterPro" id="IPR011990">
    <property type="entry name" value="TPR-like_helical_dom_sf"/>
</dbReference>
<comment type="subcellular location">
    <subcellularLocation>
        <location evidence="1">Mitochondrion inner membrane</location>
        <topology evidence="1">Multi-pass membrane protein</topology>
    </subcellularLocation>
</comment>
<evidence type="ECO:0000256" key="12">
    <source>
        <dbReference type="ARBA" id="ARBA00022989"/>
    </source>
</evidence>
<dbReference type="GO" id="GO:1990246">
    <property type="term" value="C:uniplex complex"/>
    <property type="evidence" value="ECO:0007669"/>
    <property type="project" value="TreeGrafter"/>
</dbReference>
<accession>A0AAF3JBD7</accession>
<comment type="catalytic activity">
    <reaction evidence="17">
        <text>Ca(2+)(in) = Ca(2+)(out)</text>
        <dbReference type="Rhea" id="RHEA:29671"/>
        <dbReference type="ChEBI" id="CHEBI:29108"/>
    </reaction>
</comment>
<dbReference type="InterPro" id="IPR002893">
    <property type="entry name" value="Znf_MYND"/>
</dbReference>
<dbReference type="GO" id="GO:0005262">
    <property type="term" value="F:calcium channel activity"/>
    <property type="evidence" value="ECO:0007669"/>
    <property type="project" value="UniProtKB-KW"/>
</dbReference>
<keyword evidence="6" id="KW-0812">Transmembrane</keyword>
<reference evidence="22" key="1">
    <citation type="submission" date="2024-02" db="UniProtKB">
        <authorList>
            <consortium name="WormBaseParasite"/>
        </authorList>
    </citation>
    <scope>IDENTIFICATION</scope>
</reference>
<keyword evidence="13" id="KW-0406">Ion transport</keyword>
<dbReference type="GO" id="GO:0051560">
    <property type="term" value="P:mitochondrial calcium ion homeostasis"/>
    <property type="evidence" value="ECO:0007669"/>
    <property type="project" value="InterPro"/>
</dbReference>
<sequence>MAAKLDESPIALALSVDHIASYCHNCLIKNDKLKKCSACRMIVYCSAECQKSDWKLHKPECSAIQKHDGVSDEGTRLVMRLGSLWARKEMGTTANETLDDPFSGRRLDTLESHYDSFQERANKWLGVFGEYGQWLSVYKEFCLKPIVDEEIVKRLFCICSVNSFSLTNQFGTTIGICLCLRLSAVDHSCKPTARLAFKGRTCLLVPSFPFASCITNLLSLNHSYIDELQPRAERQKQLKEMYNFTCECPGCIDEQRFLQMEGFACPECASPIAHTEGASCLNDNCAYRLAADHLEICTLALETAKAGNSSLKRKDLKNDVKKGLAEKLLTVYQNSLHELNIQRLPALRVLYETAIDEERLDEAETYGAKLLAIYSAFQGPDDLSLCHFKYGYAQVLKKQNRHAACKSLLGPVREIFGKTFGANSQIYTNVEIMLRGFSLSWFTLISYPIDQTNRQTRMRLEQRATALFREFSRLLSNGQPKLLRTIIPFPDCYASIRPSSSKNHTLSRNRLTQLYSVSTKKISDLSASHGHLTISFQHGLPILVVPLPSRTEPCQFSLRPISDTVGSFCEQLKIEDRGIDHVGLYMSDGARIASSTAIEHLLQFQTFRLRINDRHFNVEVAKLELDPISDRVRSVDDLRAVVAQLHGVLNVNEYKAERERRLQERLEKAEEELKPLQDQKTLIERECEAHSERVMIAGFAAMGIQTGIFARLTWWDFSWDIMEPITYFATFSTVIASCGYYLYTKQPFEYHQCRDRIFTRQFYKRAMKHNFNIIRYNELITEREEVQRLLGCIRDPLQLHLPVSYLSKYERI</sequence>
<evidence type="ECO:0000256" key="7">
    <source>
        <dbReference type="ARBA" id="ARBA00022723"/>
    </source>
</evidence>
<keyword evidence="12" id="KW-1133">Transmembrane helix</keyword>
<dbReference type="SUPFAM" id="SSF144232">
    <property type="entry name" value="HIT/MYND zinc finger-like"/>
    <property type="match status" value="1"/>
</dbReference>
<dbReference type="Gene3D" id="2.170.270.10">
    <property type="entry name" value="SET domain"/>
    <property type="match status" value="1"/>
</dbReference>
<dbReference type="InterPro" id="IPR046341">
    <property type="entry name" value="SET_dom_sf"/>
</dbReference>
<evidence type="ECO:0000256" key="14">
    <source>
        <dbReference type="ARBA" id="ARBA00023128"/>
    </source>
</evidence>
<evidence type="ECO:0000259" key="20">
    <source>
        <dbReference type="PROSITE" id="PS50865"/>
    </source>
</evidence>
<dbReference type="GO" id="GO:0015292">
    <property type="term" value="F:uniporter activity"/>
    <property type="evidence" value="ECO:0007669"/>
    <property type="project" value="TreeGrafter"/>
</dbReference>
<dbReference type="WBParaSite" id="MBELARI_LOCUS8142">
    <property type="protein sequence ID" value="MBELARI_LOCUS8142"/>
    <property type="gene ID" value="MBELARI_LOCUS8142"/>
</dbReference>
<proteinExistence type="inferred from homology"/>
<dbReference type="Proteomes" id="UP000887575">
    <property type="component" value="Unassembled WGS sequence"/>
</dbReference>
<keyword evidence="16" id="KW-0407">Ion channel</keyword>
<dbReference type="Pfam" id="PF04678">
    <property type="entry name" value="MCU"/>
    <property type="match status" value="1"/>
</dbReference>
<dbReference type="GO" id="GO:0008270">
    <property type="term" value="F:zinc ion binding"/>
    <property type="evidence" value="ECO:0007669"/>
    <property type="project" value="UniProtKB-KW"/>
</dbReference>
<evidence type="ECO:0000256" key="18">
    <source>
        <dbReference type="PROSITE-ProRule" id="PRU00134"/>
    </source>
</evidence>
<evidence type="ECO:0000256" key="17">
    <source>
        <dbReference type="ARBA" id="ARBA00036634"/>
    </source>
</evidence>
<evidence type="ECO:0000313" key="22">
    <source>
        <dbReference type="WBParaSite" id="MBELARI_LOCUS8142"/>
    </source>
</evidence>
<dbReference type="PROSITE" id="PS50865">
    <property type="entry name" value="ZF_MYND_2"/>
    <property type="match status" value="1"/>
</dbReference>
<organism evidence="21 22">
    <name type="scientific">Mesorhabditis belari</name>
    <dbReference type="NCBI Taxonomy" id="2138241"/>
    <lineage>
        <taxon>Eukaryota</taxon>
        <taxon>Metazoa</taxon>
        <taxon>Ecdysozoa</taxon>
        <taxon>Nematoda</taxon>
        <taxon>Chromadorea</taxon>
        <taxon>Rhabditida</taxon>
        <taxon>Rhabditina</taxon>
        <taxon>Rhabditomorpha</taxon>
        <taxon>Rhabditoidea</taxon>
        <taxon>Rhabditidae</taxon>
        <taxon>Mesorhabditinae</taxon>
        <taxon>Mesorhabditis</taxon>
    </lineage>
</organism>
<evidence type="ECO:0000256" key="3">
    <source>
        <dbReference type="ARBA" id="ARBA00022448"/>
    </source>
</evidence>
<dbReference type="PANTHER" id="PTHR13462">
    <property type="entry name" value="CALCIUM UNIPORTER PROTEIN, MITOCHONDRIAL"/>
    <property type="match status" value="1"/>
</dbReference>
<evidence type="ECO:0000256" key="16">
    <source>
        <dbReference type="ARBA" id="ARBA00023303"/>
    </source>
</evidence>
<dbReference type="GO" id="GO:0036444">
    <property type="term" value="P:calcium import into the mitochondrion"/>
    <property type="evidence" value="ECO:0007669"/>
    <property type="project" value="TreeGrafter"/>
</dbReference>
<dbReference type="AlphaFoldDB" id="A0AAF3JBD7"/>
<feature type="domain" description="MYND-type" evidence="20">
    <location>
        <begin position="23"/>
        <end position="61"/>
    </location>
</feature>